<dbReference type="OrthoDB" id="5178481at2"/>
<gene>
    <name evidence="3" type="ORF">FED44_17470</name>
</gene>
<comment type="caution">
    <text evidence="3">The sequence shown here is derived from an EMBL/GenBank/DDBJ whole genome shotgun (WGS) entry which is preliminary data.</text>
</comment>
<dbReference type="AlphaFoldDB" id="A0A5R8YYQ7"/>
<accession>A0A5R8YYQ7</accession>
<dbReference type="EMBL" id="VANP01000006">
    <property type="protein sequence ID" value="TLP58652.1"/>
    <property type="molecule type" value="Genomic_DNA"/>
</dbReference>
<feature type="signal peptide" evidence="2">
    <location>
        <begin position="1"/>
        <end position="25"/>
    </location>
</feature>
<evidence type="ECO:0000313" key="4">
    <source>
        <dbReference type="Proteomes" id="UP000309033"/>
    </source>
</evidence>
<evidence type="ECO:0000256" key="1">
    <source>
        <dbReference type="SAM" id="MobiDB-lite"/>
    </source>
</evidence>
<dbReference type="Proteomes" id="UP000309033">
    <property type="component" value="Unassembled WGS sequence"/>
</dbReference>
<keyword evidence="2" id="KW-0732">Signal</keyword>
<feature type="compositionally biased region" description="Gly residues" evidence="1">
    <location>
        <begin position="122"/>
        <end position="131"/>
    </location>
</feature>
<keyword evidence="4" id="KW-1185">Reference proteome</keyword>
<evidence type="ECO:0000256" key="2">
    <source>
        <dbReference type="SAM" id="SignalP"/>
    </source>
</evidence>
<dbReference type="PROSITE" id="PS51257">
    <property type="entry name" value="PROKAR_LIPOPROTEIN"/>
    <property type="match status" value="1"/>
</dbReference>
<proteinExistence type="predicted"/>
<protein>
    <submittedName>
        <fullName evidence="3">Uncharacterized protein</fullName>
    </submittedName>
</protein>
<feature type="chain" id="PRO_5024385570" evidence="2">
    <location>
        <begin position="26"/>
        <end position="302"/>
    </location>
</feature>
<name>A0A5R8YYQ7_9ACTN</name>
<evidence type="ECO:0000313" key="3">
    <source>
        <dbReference type="EMBL" id="TLP58652.1"/>
    </source>
</evidence>
<sequence>MSRFPSAAVVLPLGVLLVVPLAASACGSPPDAAAPAGDTRYTATGTVLQNKDHGPQLCASVAESYPPQCGGADIVGWDWKAVGAESSGSVTWGEYRVVGTWDGSRLTLTEPPREARPPGGDRAPGGDGGPGTDMTSPCPEPAGGWRPVDRAKATEEAMRAAMDRAASADEFAGGWLDQHYMDGIDSHDVRTIEKIGNDPRRYVLNLRFTGDLSGRERWIREVWGGALCVSGAERTEAELRRIQRELEGEMRSRRFLNLAVDTVGNRVGAGVYVATPELRRELDDRYGKGAVVLEGFLKPVGS</sequence>
<reference evidence="3" key="1">
    <citation type="submission" date="2019-05" db="EMBL/GenBank/DDBJ databases">
        <title>Isolation, diversity and antifungal activity of Actinobacteria from wheat.</title>
        <authorList>
            <person name="Yu B."/>
        </authorList>
    </citation>
    <scope>NUCLEOTIDE SEQUENCE [LARGE SCALE GENOMIC DNA]</scope>
    <source>
        <strain evidence="3">NEAU-HEGS1-5</strain>
    </source>
</reference>
<organism evidence="3 4">
    <name type="scientific">Microbispora triticiradicis</name>
    <dbReference type="NCBI Taxonomy" id="2200763"/>
    <lineage>
        <taxon>Bacteria</taxon>
        <taxon>Bacillati</taxon>
        <taxon>Actinomycetota</taxon>
        <taxon>Actinomycetes</taxon>
        <taxon>Streptosporangiales</taxon>
        <taxon>Streptosporangiaceae</taxon>
        <taxon>Microbispora</taxon>
    </lineage>
</organism>
<feature type="region of interest" description="Disordered" evidence="1">
    <location>
        <begin position="105"/>
        <end position="147"/>
    </location>
</feature>